<comment type="cofactor">
    <cofactor evidence="1">
        <name>Cu cation</name>
        <dbReference type="ChEBI" id="CHEBI:23378"/>
    </cofactor>
</comment>
<feature type="active site" description="Proton acceptor" evidence="7">
    <location>
        <position position="420"/>
    </location>
</feature>
<feature type="modified residue" description="2',4',5'-topaquinone" evidence="8">
    <location>
        <position position="501"/>
    </location>
</feature>
<evidence type="ECO:0000256" key="2">
    <source>
        <dbReference type="ARBA" id="ARBA00007983"/>
    </source>
</evidence>
<dbReference type="InterPro" id="IPR000269">
    <property type="entry name" value="Cu_amine_oxidase"/>
</dbReference>
<comment type="caution">
    <text evidence="13">The sequence shown here is derived from an EMBL/GenBank/DDBJ whole genome shotgun (WGS) entry which is preliminary data.</text>
</comment>
<name>A0AA40F374_9PEZI</name>
<dbReference type="SUPFAM" id="SSF54416">
    <property type="entry name" value="Amine oxidase N-terminal region"/>
    <property type="match status" value="2"/>
</dbReference>
<protein>
    <recommendedName>
        <fullName evidence="9">Amine oxidase</fullName>
        <ecNumber evidence="9">1.4.3.-</ecNumber>
    </recommendedName>
</protein>
<dbReference type="PANTHER" id="PTHR10638">
    <property type="entry name" value="COPPER AMINE OXIDASE"/>
    <property type="match status" value="1"/>
</dbReference>
<sequence length="819" mass="91860">MGVLDCLSLRAIASSVLVLSSLSHEALAVPTKDHKAAWMRNGPGKKHITNIFKRAVDGQRRAEVPDCAETLTTTIKAPKANPWAPLTNDETAGVVEWLFAQEDLNLTVVEDATAWDNSIVLVEAMWPNKTDVVAYLDGDAAIPTKYAHVLLSNRASEEPTYADIIVGPVPIDNTTTAWEPLEYPYTKKSGGTVRNLDADNGVMYLEWIFPIAASVADITLDLFNGTATGEDNDTMAIWGIDPMWQDDGRVVRFDAFWNIDFNFDAGTLLPLGLYFLSDVTGRDPSKWKLEGWFYAPTNTFYPSTEEFRKAWESEDFVKYPPNVGGDWTATDQLGEIPPMDAVPPPVHVAPAGSRYAVDPEEKYIEWMGFSFYIGFTRDAGMGLYDIRFQGERLIYELSLQEALAHYAGNDPMQSGTAYLDTYYGFGPYAFELVKGYDCPAHATYLNSSFYVDETCREHIDSICMFEYDADYAMQRHSTGGYVSITKNTYFVVRYVATVGNYDYTFSYSFFIDGSIAVEVRASGYIQSAYFANNEDYGFHIHDSLSGSMHDHVLNFKVDFDILGQENSVELMTMVPTTTTYPWSQGRARNTMKLERTFIETEDDGSFNWAPNSATQVLVVNEKARNELGEYPGYRILPYTGTAHSTIVNSSNLNNAANWANHDIHVTRQKDTEPRATHSLNNQDTFDPPVDFRAFFDGESLRDEDLVLWLNLGMHHVPHSGDLPNTVMTTAHSGIQFMPSNYFKGDISRRTVQQVRIEFADGEPANVTRFGQFDASSKDATCKLDYTPVADTLVDYKGDIVTRKFPYDPNNPFYETGSIS</sequence>
<dbReference type="PRINTS" id="PR00766">
    <property type="entry name" value="CUDAOXIDASE"/>
</dbReference>
<evidence type="ECO:0000256" key="4">
    <source>
        <dbReference type="ARBA" id="ARBA00022772"/>
    </source>
</evidence>
<evidence type="ECO:0000256" key="9">
    <source>
        <dbReference type="RuleBase" id="RU000672"/>
    </source>
</evidence>
<gene>
    <name evidence="13" type="ORF">B0T18DRAFT_437557</name>
</gene>
<evidence type="ECO:0000313" key="14">
    <source>
        <dbReference type="Proteomes" id="UP001172155"/>
    </source>
</evidence>
<dbReference type="PANTHER" id="PTHR10638:SF20">
    <property type="entry name" value="AMINE OXIDASE"/>
    <property type="match status" value="1"/>
</dbReference>
<evidence type="ECO:0000256" key="6">
    <source>
        <dbReference type="ARBA" id="ARBA00023008"/>
    </source>
</evidence>
<dbReference type="SUPFAM" id="SSF49998">
    <property type="entry name" value="Amine oxidase catalytic domain"/>
    <property type="match status" value="1"/>
</dbReference>
<dbReference type="Proteomes" id="UP001172155">
    <property type="component" value="Unassembled WGS sequence"/>
</dbReference>
<keyword evidence="10" id="KW-0732">Signal</keyword>
<dbReference type="InterPro" id="IPR015328">
    <property type="entry name" value="DUF1965"/>
</dbReference>
<dbReference type="EMBL" id="JAUKUD010000003">
    <property type="protein sequence ID" value="KAK0750338.1"/>
    <property type="molecule type" value="Genomic_DNA"/>
</dbReference>
<keyword evidence="5 9" id="KW-0560">Oxidoreductase</keyword>
<evidence type="ECO:0000256" key="1">
    <source>
        <dbReference type="ARBA" id="ARBA00001935"/>
    </source>
</evidence>
<dbReference type="Gene3D" id="2.70.98.20">
    <property type="entry name" value="Copper amine oxidase, catalytic domain"/>
    <property type="match status" value="1"/>
</dbReference>
<dbReference type="Pfam" id="PF09248">
    <property type="entry name" value="DUF1965"/>
    <property type="match status" value="1"/>
</dbReference>
<dbReference type="InterPro" id="IPR036460">
    <property type="entry name" value="Cu_amine_oxidase_C_sf"/>
</dbReference>
<comment type="cofactor">
    <cofactor evidence="9">
        <name>Cu cation</name>
        <dbReference type="ChEBI" id="CHEBI:23378"/>
    </cofactor>
    <text evidence="9">Contains 1 topaquinone per subunit.</text>
</comment>
<feature type="domain" description="DUF1965" evidence="12">
    <location>
        <begin position="267"/>
        <end position="335"/>
    </location>
</feature>
<reference evidence="13" key="1">
    <citation type="submission" date="2023-06" db="EMBL/GenBank/DDBJ databases">
        <title>Genome-scale phylogeny and comparative genomics of the fungal order Sordariales.</title>
        <authorList>
            <consortium name="Lawrence Berkeley National Laboratory"/>
            <person name="Hensen N."/>
            <person name="Bonometti L."/>
            <person name="Westerberg I."/>
            <person name="Brannstrom I.O."/>
            <person name="Guillou S."/>
            <person name="Cros-Aarteil S."/>
            <person name="Calhoun S."/>
            <person name="Haridas S."/>
            <person name="Kuo A."/>
            <person name="Mondo S."/>
            <person name="Pangilinan J."/>
            <person name="Riley R."/>
            <person name="LaButti K."/>
            <person name="Andreopoulos B."/>
            <person name="Lipzen A."/>
            <person name="Chen C."/>
            <person name="Yanf M."/>
            <person name="Daum C."/>
            <person name="Ng V."/>
            <person name="Clum A."/>
            <person name="Steindorff A."/>
            <person name="Ohm R."/>
            <person name="Martin F."/>
            <person name="Silar P."/>
            <person name="Natvig D."/>
            <person name="Lalanne C."/>
            <person name="Gautier V."/>
            <person name="Ament-velasquez S.L."/>
            <person name="Kruys A."/>
            <person name="Hutchinson M.I."/>
            <person name="Powell A.J."/>
            <person name="Barry K."/>
            <person name="Miller A.N."/>
            <person name="Grigoriev I.V."/>
            <person name="Debuchy R."/>
            <person name="Gladieux P."/>
            <person name="Thoren M.H."/>
            <person name="Johannesson H."/>
        </authorList>
    </citation>
    <scope>NUCLEOTIDE SEQUENCE</scope>
    <source>
        <strain evidence="13">SMH3187-1</strain>
    </source>
</reference>
<dbReference type="Gene3D" id="3.10.450.40">
    <property type="match status" value="2"/>
</dbReference>
<proteinExistence type="inferred from homology"/>
<dbReference type="EC" id="1.4.3.-" evidence="9"/>
<dbReference type="FunFam" id="2.70.98.20:FF:000002">
    <property type="entry name" value="Amine oxidase"/>
    <property type="match status" value="1"/>
</dbReference>
<evidence type="ECO:0000256" key="7">
    <source>
        <dbReference type="PIRSR" id="PIRSR600269-50"/>
    </source>
</evidence>
<keyword evidence="3 9" id="KW-0479">Metal-binding</keyword>
<evidence type="ECO:0000313" key="13">
    <source>
        <dbReference type="EMBL" id="KAK0750338.1"/>
    </source>
</evidence>
<evidence type="ECO:0000256" key="5">
    <source>
        <dbReference type="ARBA" id="ARBA00023002"/>
    </source>
</evidence>
<dbReference type="AlphaFoldDB" id="A0AA40F374"/>
<dbReference type="InterPro" id="IPR016182">
    <property type="entry name" value="Cu_amine_oxidase_N-reg"/>
</dbReference>
<feature type="domain" description="Copper amine oxidase catalytic" evidence="11">
    <location>
        <begin position="347"/>
        <end position="746"/>
    </location>
</feature>
<comment type="PTM">
    <text evidence="8 9">Topaquinone (TPQ) is generated by copper-dependent autoxidation of a specific tyrosyl residue.</text>
</comment>
<comment type="similarity">
    <text evidence="2 9">Belongs to the copper/topaquinone oxidase family.</text>
</comment>
<dbReference type="GO" id="GO:0005507">
    <property type="term" value="F:copper ion binding"/>
    <property type="evidence" value="ECO:0007669"/>
    <property type="project" value="InterPro"/>
</dbReference>
<dbReference type="GO" id="GO:0008131">
    <property type="term" value="F:primary methylamine oxidase activity"/>
    <property type="evidence" value="ECO:0007669"/>
    <property type="project" value="InterPro"/>
</dbReference>
<evidence type="ECO:0000259" key="12">
    <source>
        <dbReference type="Pfam" id="PF09248"/>
    </source>
</evidence>
<keyword evidence="6 9" id="KW-0186">Copper</keyword>
<dbReference type="GO" id="GO:0005886">
    <property type="term" value="C:plasma membrane"/>
    <property type="evidence" value="ECO:0007669"/>
    <property type="project" value="TreeGrafter"/>
</dbReference>
<feature type="chain" id="PRO_5041360466" description="Amine oxidase" evidence="10">
    <location>
        <begin position="29"/>
        <end position="819"/>
    </location>
</feature>
<keyword evidence="4 7" id="KW-0801">TPQ</keyword>
<keyword evidence="14" id="KW-1185">Reference proteome</keyword>
<evidence type="ECO:0000256" key="10">
    <source>
        <dbReference type="SAM" id="SignalP"/>
    </source>
</evidence>
<dbReference type="GO" id="GO:0048038">
    <property type="term" value="F:quinone binding"/>
    <property type="evidence" value="ECO:0007669"/>
    <property type="project" value="InterPro"/>
</dbReference>
<dbReference type="InterPro" id="IPR015798">
    <property type="entry name" value="Cu_amine_oxidase_C"/>
</dbReference>
<dbReference type="FunFam" id="3.10.450.40:FF:000018">
    <property type="entry name" value="Amine oxidase"/>
    <property type="match status" value="1"/>
</dbReference>
<dbReference type="Pfam" id="PF01179">
    <property type="entry name" value="Cu_amine_oxid"/>
    <property type="match status" value="1"/>
</dbReference>
<feature type="active site" description="Schiff-base intermediate with substrate; via topaquinone" evidence="7">
    <location>
        <position position="501"/>
    </location>
</feature>
<evidence type="ECO:0000256" key="3">
    <source>
        <dbReference type="ARBA" id="ARBA00022723"/>
    </source>
</evidence>
<dbReference type="GO" id="GO:0009308">
    <property type="term" value="P:amine metabolic process"/>
    <property type="evidence" value="ECO:0007669"/>
    <property type="project" value="UniProtKB-UniRule"/>
</dbReference>
<organism evidence="13 14">
    <name type="scientific">Schizothecium vesticola</name>
    <dbReference type="NCBI Taxonomy" id="314040"/>
    <lineage>
        <taxon>Eukaryota</taxon>
        <taxon>Fungi</taxon>
        <taxon>Dikarya</taxon>
        <taxon>Ascomycota</taxon>
        <taxon>Pezizomycotina</taxon>
        <taxon>Sordariomycetes</taxon>
        <taxon>Sordariomycetidae</taxon>
        <taxon>Sordariales</taxon>
        <taxon>Schizotheciaceae</taxon>
        <taxon>Schizothecium</taxon>
    </lineage>
</organism>
<evidence type="ECO:0000256" key="8">
    <source>
        <dbReference type="PIRSR" id="PIRSR600269-51"/>
    </source>
</evidence>
<accession>A0AA40F374</accession>
<feature type="signal peptide" evidence="10">
    <location>
        <begin position="1"/>
        <end position="28"/>
    </location>
</feature>
<dbReference type="FunFam" id="3.10.450.40:FF:000028">
    <property type="entry name" value="Amine oxidase"/>
    <property type="match status" value="1"/>
</dbReference>
<evidence type="ECO:0000259" key="11">
    <source>
        <dbReference type="Pfam" id="PF01179"/>
    </source>
</evidence>